<organism evidence="2 3">
    <name type="scientific">Paenibacillus suaedae</name>
    <dbReference type="NCBI Taxonomy" id="3077233"/>
    <lineage>
        <taxon>Bacteria</taxon>
        <taxon>Bacillati</taxon>
        <taxon>Bacillota</taxon>
        <taxon>Bacilli</taxon>
        <taxon>Bacillales</taxon>
        <taxon>Paenibacillaceae</taxon>
        <taxon>Paenibacillus</taxon>
    </lineage>
</organism>
<dbReference type="AlphaFoldDB" id="A0AAJ2K252"/>
<dbReference type="Proteomes" id="UP001250538">
    <property type="component" value="Unassembled WGS sequence"/>
</dbReference>
<dbReference type="RefSeq" id="WP_315747372.1">
    <property type="nucleotide sequence ID" value="NZ_JAVYAA010000010.1"/>
</dbReference>
<proteinExistence type="predicted"/>
<protein>
    <submittedName>
        <fullName evidence="2">Uncharacterized protein</fullName>
    </submittedName>
</protein>
<evidence type="ECO:0000313" key="3">
    <source>
        <dbReference type="Proteomes" id="UP001250538"/>
    </source>
</evidence>
<feature type="compositionally biased region" description="Acidic residues" evidence="1">
    <location>
        <begin position="336"/>
        <end position="349"/>
    </location>
</feature>
<accession>A0AAJ2K252</accession>
<evidence type="ECO:0000313" key="2">
    <source>
        <dbReference type="EMBL" id="MDT8980014.1"/>
    </source>
</evidence>
<dbReference type="EMBL" id="JAVYAA010000010">
    <property type="protein sequence ID" value="MDT8980014.1"/>
    <property type="molecule type" value="Genomic_DNA"/>
</dbReference>
<comment type="caution">
    <text evidence="2">The sequence shown here is derived from an EMBL/GenBank/DDBJ whole genome shotgun (WGS) entry which is preliminary data.</text>
</comment>
<feature type="region of interest" description="Disordered" evidence="1">
    <location>
        <begin position="330"/>
        <end position="361"/>
    </location>
</feature>
<gene>
    <name evidence="2" type="ORF">RQP50_27670</name>
</gene>
<reference evidence="3" key="1">
    <citation type="submission" date="2023-09" db="EMBL/GenBank/DDBJ databases">
        <title>Paenibacillus sp. chi10 Genome sequencing and assembly.</title>
        <authorList>
            <person name="Kim I."/>
        </authorList>
    </citation>
    <scope>NUCLEOTIDE SEQUENCE [LARGE SCALE GENOMIC DNA]</scope>
    <source>
        <strain evidence="3">chi10</strain>
    </source>
</reference>
<name>A0AAJ2K252_9BACL</name>
<evidence type="ECO:0000256" key="1">
    <source>
        <dbReference type="SAM" id="MobiDB-lite"/>
    </source>
</evidence>
<sequence length="361" mass="40783">MSDFSTVLTKVNDNYFPMIERQLTGNGIEMDQYSKSCVLNAISSINNALDTKGISWNDDQLDKSNITQTLIQVASLKLNAAASPREVFFQIRNVSVKKKENGKDVTIWKKQVEMGIEGDGNDAILARFGRDVKKVGQYWLVREGDEFDYPVYTGFDVIPPKWRPTGKGDVVRVVYPIMKKDGTVEFYIAERDDVIRNLIAHMNNNLMNETFGLCADRFKATADQKKQITAKKAEILNKAKQLGLAALDDPDLQQYISPAWTEPQSRESMIIRKMRNNIVKKIPKDFGNAFVEMVYTDTTDESYTAVQQEIAERANGEIIDVDPVEVSEEFQMGERPDDDSGTIESEEQEQGVISFEEGPGF</sequence>
<keyword evidence="3" id="KW-1185">Reference proteome</keyword>